<name>A0A365U6J5_9RHOB</name>
<dbReference type="InterPro" id="IPR025493">
    <property type="entry name" value="DUF4384"/>
</dbReference>
<reference evidence="3 4" key="1">
    <citation type="submission" date="2018-07" db="EMBL/GenBank/DDBJ databases">
        <title>Rhodosalinus sp. strain E84T genomic sequence and assembly.</title>
        <authorList>
            <person name="Liu Z.-W."/>
            <person name="Lu D.-C."/>
        </authorList>
    </citation>
    <scope>NUCLEOTIDE SEQUENCE [LARGE SCALE GENOMIC DNA]</scope>
    <source>
        <strain evidence="3 4">E84</strain>
    </source>
</reference>
<evidence type="ECO:0000256" key="1">
    <source>
        <dbReference type="SAM" id="MobiDB-lite"/>
    </source>
</evidence>
<accession>A0A365U6J5</accession>
<comment type="caution">
    <text evidence="3">The sequence shown here is derived from an EMBL/GenBank/DDBJ whole genome shotgun (WGS) entry which is preliminary data.</text>
</comment>
<feature type="domain" description="DUF4384" evidence="2">
    <location>
        <begin position="495"/>
        <end position="578"/>
    </location>
</feature>
<feature type="region of interest" description="Disordered" evidence="1">
    <location>
        <begin position="322"/>
        <end position="358"/>
    </location>
</feature>
<feature type="compositionally biased region" description="Low complexity" evidence="1">
    <location>
        <begin position="32"/>
        <end position="47"/>
    </location>
</feature>
<dbReference type="EMBL" id="QNTQ01000011">
    <property type="protein sequence ID" value="RBI84227.1"/>
    <property type="molecule type" value="Genomic_DNA"/>
</dbReference>
<evidence type="ECO:0000313" key="4">
    <source>
        <dbReference type="Proteomes" id="UP000253370"/>
    </source>
</evidence>
<feature type="compositionally biased region" description="Low complexity" evidence="1">
    <location>
        <begin position="322"/>
        <end position="332"/>
    </location>
</feature>
<dbReference type="Proteomes" id="UP000253370">
    <property type="component" value="Unassembled WGS sequence"/>
</dbReference>
<gene>
    <name evidence="3" type="ORF">DRV85_12330</name>
</gene>
<feature type="compositionally biased region" description="Low complexity" evidence="1">
    <location>
        <begin position="207"/>
        <end position="231"/>
    </location>
</feature>
<feature type="region of interest" description="Disordered" evidence="1">
    <location>
        <begin position="1"/>
        <end position="47"/>
    </location>
</feature>
<organism evidence="3 4">
    <name type="scientific">Rhodosalinus halophilus</name>
    <dbReference type="NCBI Taxonomy" id="2259333"/>
    <lineage>
        <taxon>Bacteria</taxon>
        <taxon>Pseudomonadati</taxon>
        <taxon>Pseudomonadota</taxon>
        <taxon>Alphaproteobacteria</taxon>
        <taxon>Rhodobacterales</taxon>
        <taxon>Paracoccaceae</taxon>
        <taxon>Rhodosalinus</taxon>
    </lineage>
</organism>
<dbReference type="AlphaFoldDB" id="A0A365U6J5"/>
<evidence type="ECO:0000313" key="3">
    <source>
        <dbReference type="EMBL" id="RBI84227.1"/>
    </source>
</evidence>
<feature type="region of interest" description="Disordered" evidence="1">
    <location>
        <begin position="63"/>
        <end position="154"/>
    </location>
</feature>
<keyword evidence="4" id="KW-1185">Reference proteome</keyword>
<protein>
    <recommendedName>
        <fullName evidence="2">DUF4384 domain-containing protein</fullName>
    </recommendedName>
</protein>
<feature type="non-terminal residue" evidence="3">
    <location>
        <position position="1"/>
    </location>
</feature>
<proteinExistence type="predicted"/>
<feature type="region of interest" description="Disordered" evidence="1">
    <location>
        <begin position="190"/>
        <end position="246"/>
    </location>
</feature>
<evidence type="ECO:0000259" key="2">
    <source>
        <dbReference type="Pfam" id="PF14326"/>
    </source>
</evidence>
<dbReference type="Pfam" id="PF14326">
    <property type="entry name" value="DUF4384"/>
    <property type="match status" value="1"/>
</dbReference>
<sequence>AAAVPPSGDAARSRTPAARALDESRAALAAQPLSEAPPGGAPLPAEEVRQAAVAAAAPELAERAAGLAPKADAASAAEVEADAVSPTPPRADASVAAVAQTAAASARAAQPGTEAARPATPRATASRQGDPRATAAPPAVHSPETVEADRAAAQAAAQAALPDIPRLAARETDDAASLAASAMEPVNAAPAPAMAGSARPVSPKSGAMAAQALQAEAASANPTPARPAAATPRPPASPGVPARQAQGARILSAALPAASAPAAQARAAPAAGTRPPAAGLDTSRPESPTATPSAPQAAAAASTAPAATAAAAAAAAPQATAAASSSPEAAPAGGTDSARLATPLGPSAPPSDSASAVLAWSGSGQESVDSASLAAISAFMRPDAARAEGDALRDGIEAALDAVGCARLQAIFQPESGTLALRGHVPEPAAAAPVRDALRARLGGSIPIDDRLLVLPRPQCDMLDAVARVGLPQSAEQFTDPRIIGQEAHVREYRYAEGERLVLDLEAPDYPSYVYVDYFDAAGRVIHLQPNETVPLERLAPEAQVSVGAPRPGRPSLDIRIAPPFGQEFAVAFASSRPLFDAPRPMVEPALPYLEALRASISAARADDPDYRGEWVYFFVTTGPG</sequence>
<feature type="region of interest" description="Disordered" evidence="1">
    <location>
        <begin position="264"/>
        <end position="301"/>
    </location>
</feature>
<feature type="compositionally biased region" description="Low complexity" evidence="1">
    <location>
        <begin position="190"/>
        <end position="200"/>
    </location>
</feature>
<feature type="compositionally biased region" description="Low complexity" evidence="1">
    <location>
        <begin position="63"/>
        <end position="125"/>
    </location>
</feature>